<evidence type="ECO:0000313" key="3">
    <source>
        <dbReference type="Proteomes" id="UP000295277"/>
    </source>
</evidence>
<dbReference type="PROSITE" id="PS51257">
    <property type="entry name" value="PROKAR_LIPOPROTEIN"/>
    <property type="match status" value="1"/>
</dbReference>
<proteinExistence type="predicted"/>
<dbReference type="RefSeq" id="WP_132694189.1">
    <property type="nucleotide sequence ID" value="NZ_SLVM01000007.1"/>
</dbReference>
<dbReference type="EMBL" id="SLVM01000007">
    <property type="protein sequence ID" value="TCM85495.1"/>
    <property type="molecule type" value="Genomic_DNA"/>
</dbReference>
<comment type="caution">
    <text evidence="2">The sequence shown here is derived from an EMBL/GenBank/DDBJ whole genome shotgun (WGS) entry which is preliminary data.</text>
</comment>
<dbReference type="OrthoDB" id="7870099at2"/>
<evidence type="ECO:0000256" key="1">
    <source>
        <dbReference type="SAM" id="SignalP"/>
    </source>
</evidence>
<accession>A0A4R1YWG6</accession>
<reference evidence="2 3" key="1">
    <citation type="submission" date="2019-03" db="EMBL/GenBank/DDBJ databases">
        <title>Genomic Encyclopedia of Type Strains, Phase IV (KMG-IV): sequencing the most valuable type-strain genomes for metagenomic binning, comparative biology and taxonomic classification.</title>
        <authorList>
            <person name="Goeker M."/>
        </authorList>
    </citation>
    <scope>NUCLEOTIDE SEQUENCE [LARGE SCALE GENOMIC DNA]</scope>
    <source>
        <strain evidence="2 3">DSM 21153</strain>
    </source>
</reference>
<evidence type="ECO:0000313" key="2">
    <source>
        <dbReference type="EMBL" id="TCM85495.1"/>
    </source>
</evidence>
<feature type="chain" id="PRO_5020367441" description="Type IV secretion system protein VirB7" evidence="1">
    <location>
        <begin position="23"/>
        <end position="70"/>
    </location>
</feature>
<dbReference type="AlphaFoldDB" id="A0A4R1YWG6"/>
<keyword evidence="1" id="KW-0732">Signal</keyword>
<gene>
    <name evidence="2" type="ORF">EV216_10769</name>
</gene>
<feature type="signal peptide" evidence="1">
    <location>
        <begin position="1"/>
        <end position="22"/>
    </location>
</feature>
<sequence length="70" mass="7071">MTRPIARSLALIGLISSLSACAQHHPAKANCFTFREAPAGVASKPSIAGTGGEVTRRASACDFVMPGTGG</sequence>
<protein>
    <recommendedName>
        <fullName evidence="4">Type IV secretion system protein VirB7</fullName>
    </recommendedName>
</protein>
<organism evidence="2 3">
    <name type="scientific">Rhodovulum steppense</name>
    <dbReference type="NCBI Taxonomy" id="540251"/>
    <lineage>
        <taxon>Bacteria</taxon>
        <taxon>Pseudomonadati</taxon>
        <taxon>Pseudomonadota</taxon>
        <taxon>Alphaproteobacteria</taxon>
        <taxon>Rhodobacterales</taxon>
        <taxon>Paracoccaceae</taxon>
        <taxon>Rhodovulum</taxon>
    </lineage>
</organism>
<evidence type="ECO:0008006" key="4">
    <source>
        <dbReference type="Google" id="ProtNLM"/>
    </source>
</evidence>
<keyword evidence="3" id="KW-1185">Reference proteome</keyword>
<dbReference type="Proteomes" id="UP000295277">
    <property type="component" value="Unassembled WGS sequence"/>
</dbReference>
<name>A0A4R1YWG6_9RHOB</name>